<evidence type="ECO:0000313" key="2">
    <source>
        <dbReference type="EMBL" id="MCJ2181796.1"/>
    </source>
</evidence>
<feature type="domain" description="SnoaL-like" evidence="1">
    <location>
        <begin position="10"/>
        <end position="126"/>
    </location>
</feature>
<comment type="caution">
    <text evidence="2">The sequence shown here is derived from an EMBL/GenBank/DDBJ whole genome shotgun (WGS) entry which is preliminary data.</text>
</comment>
<name>A0ABT0B9R0_9SPHN</name>
<sequence>MPVPSREDYQRYIAAFNARDYAALEAFFTDDFVLENAGFAVRGKEAFRRFYAFFHAYCRETVRLCGYYPGQDGFVANVVIAFEGLQDLSAQVLAAHGYTGMAVVPQGARVEVEFLILYRVNAQGLIDHIKGAVWIPEPAPA</sequence>
<accession>A0ABT0B9R0</accession>
<dbReference type="RefSeq" id="WP_244017100.1">
    <property type="nucleotide sequence ID" value="NZ_JALHLF010000007.1"/>
</dbReference>
<dbReference type="InterPro" id="IPR032710">
    <property type="entry name" value="NTF2-like_dom_sf"/>
</dbReference>
<dbReference type="EMBL" id="JALHLF010000007">
    <property type="protein sequence ID" value="MCJ2181796.1"/>
    <property type="molecule type" value="Genomic_DNA"/>
</dbReference>
<dbReference type="Pfam" id="PF12680">
    <property type="entry name" value="SnoaL_2"/>
    <property type="match status" value="1"/>
</dbReference>
<dbReference type="Proteomes" id="UP001162881">
    <property type="component" value="Unassembled WGS sequence"/>
</dbReference>
<evidence type="ECO:0000313" key="3">
    <source>
        <dbReference type="Proteomes" id="UP001162881"/>
    </source>
</evidence>
<gene>
    <name evidence="2" type="ORF">MTR62_03615</name>
</gene>
<keyword evidence="3" id="KW-1185">Reference proteome</keyword>
<reference evidence="2" key="1">
    <citation type="submission" date="2022-03" db="EMBL/GenBank/DDBJ databases">
        <title>Identification of a novel bacterium isolated from mangrove sediments.</title>
        <authorList>
            <person name="Pan X."/>
        </authorList>
    </citation>
    <scope>NUCLEOTIDE SEQUENCE</scope>
    <source>
        <strain evidence="2">B1949</strain>
    </source>
</reference>
<dbReference type="SUPFAM" id="SSF54427">
    <property type="entry name" value="NTF2-like"/>
    <property type="match status" value="1"/>
</dbReference>
<proteinExistence type="predicted"/>
<organism evidence="2 3">
    <name type="scientific">Novosphingobium organovorum</name>
    <dbReference type="NCBI Taxonomy" id="2930092"/>
    <lineage>
        <taxon>Bacteria</taxon>
        <taxon>Pseudomonadati</taxon>
        <taxon>Pseudomonadota</taxon>
        <taxon>Alphaproteobacteria</taxon>
        <taxon>Sphingomonadales</taxon>
        <taxon>Sphingomonadaceae</taxon>
        <taxon>Novosphingobium</taxon>
    </lineage>
</organism>
<evidence type="ECO:0000259" key="1">
    <source>
        <dbReference type="Pfam" id="PF12680"/>
    </source>
</evidence>
<dbReference type="Gene3D" id="3.10.450.50">
    <property type="match status" value="1"/>
</dbReference>
<dbReference type="InterPro" id="IPR037401">
    <property type="entry name" value="SnoaL-like"/>
</dbReference>
<protein>
    <submittedName>
        <fullName evidence="2">Nuclear transport factor 2 family protein</fullName>
    </submittedName>
</protein>